<dbReference type="OrthoDB" id="1366394at2"/>
<dbReference type="EMBL" id="JRLY01000017">
    <property type="protein sequence ID" value="KGO91600.1"/>
    <property type="molecule type" value="Genomic_DNA"/>
</dbReference>
<protein>
    <recommendedName>
        <fullName evidence="4">DUF4468 domain-containing protein</fullName>
    </recommendedName>
</protein>
<feature type="chain" id="PRO_5002003801" description="DUF4468 domain-containing protein" evidence="1">
    <location>
        <begin position="20"/>
        <end position="239"/>
    </location>
</feature>
<dbReference type="Proteomes" id="UP000030111">
    <property type="component" value="Unassembled WGS sequence"/>
</dbReference>
<proteinExistence type="predicted"/>
<dbReference type="RefSeq" id="WP_026989873.1">
    <property type="nucleotide sequence ID" value="NZ_AUGP01000003.1"/>
</dbReference>
<name>A0A0A2MTP4_9FLAO</name>
<sequence length="239" mass="27834">MKNIFSMFIYLLISTVVFAQEKATTTAPLINTVVTGRMLETTGWLQNKSGQWISGRNKIPANLEAQYKNLSDLEQNSLGENRENFVYMELRDVNLGNTPCTILIKKYKDGYYKYESVMKGWVAQNSITYYVFETAEMDKLKNLAPETLYNIKFNTLYCRTMLNISDKFSLYDIIADLQTAIKSKEKPIFKEDLMVNIRLTKGNVRFILQTAVSYTAPQDLEKYYYETTLDVFTRLFKLY</sequence>
<dbReference type="AlphaFoldDB" id="A0A0A2MTP4"/>
<evidence type="ECO:0000313" key="2">
    <source>
        <dbReference type="EMBL" id="KGO91600.1"/>
    </source>
</evidence>
<dbReference type="eggNOG" id="ENOG5033IZU">
    <property type="taxonomic scope" value="Bacteria"/>
</dbReference>
<comment type="caution">
    <text evidence="2">The sequence shown here is derived from an EMBL/GenBank/DDBJ whole genome shotgun (WGS) entry which is preliminary data.</text>
</comment>
<accession>A0A0A2MTP4</accession>
<gene>
    <name evidence="2" type="ORF">Q766_17185</name>
</gene>
<keyword evidence="3" id="KW-1185">Reference proteome</keyword>
<feature type="signal peptide" evidence="1">
    <location>
        <begin position="1"/>
        <end position="19"/>
    </location>
</feature>
<evidence type="ECO:0000256" key="1">
    <source>
        <dbReference type="SAM" id="SignalP"/>
    </source>
</evidence>
<organism evidence="2 3">
    <name type="scientific">Flavobacterium subsaxonicum WB 4.1-42 = DSM 21790</name>
    <dbReference type="NCBI Taxonomy" id="1121898"/>
    <lineage>
        <taxon>Bacteria</taxon>
        <taxon>Pseudomonadati</taxon>
        <taxon>Bacteroidota</taxon>
        <taxon>Flavobacteriia</taxon>
        <taxon>Flavobacteriales</taxon>
        <taxon>Flavobacteriaceae</taxon>
        <taxon>Flavobacterium</taxon>
    </lineage>
</organism>
<keyword evidence="1" id="KW-0732">Signal</keyword>
<evidence type="ECO:0008006" key="4">
    <source>
        <dbReference type="Google" id="ProtNLM"/>
    </source>
</evidence>
<reference evidence="2 3" key="1">
    <citation type="submission" date="2013-09" db="EMBL/GenBank/DDBJ databases">
        <authorList>
            <person name="Zeng Z."/>
            <person name="Chen C."/>
        </authorList>
    </citation>
    <scope>NUCLEOTIDE SEQUENCE [LARGE SCALE GENOMIC DNA]</scope>
    <source>
        <strain evidence="2 3">WB 4.1-42</strain>
    </source>
</reference>
<evidence type="ECO:0000313" key="3">
    <source>
        <dbReference type="Proteomes" id="UP000030111"/>
    </source>
</evidence>